<feature type="region of interest" description="Disordered" evidence="8">
    <location>
        <begin position="118"/>
        <end position="214"/>
    </location>
</feature>
<dbReference type="GO" id="GO:0003700">
    <property type="term" value="F:DNA-binding transcription factor activity"/>
    <property type="evidence" value="ECO:0007669"/>
    <property type="project" value="InterPro"/>
</dbReference>
<dbReference type="SMART" id="SM00338">
    <property type="entry name" value="BRLZ"/>
    <property type="match status" value="1"/>
</dbReference>
<keyword evidence="6" id="KW-0862">Zinc</keyword>
<gene>
    <name evidence="12" type="primary">LOC106161773</name>
</gene>
<dbReference type="FunFam" id="1.20.5.170:FF:000010">
    <property type="entry name" value="Cyclic AMP-dependent transcription factor ATF-2"/>
    <property type="match status" value="1"/>
</dbReference>
<dbReference type="Proteomes" id="UP000085678">
    <property type="component" value="Unplaced"/>
</dbReference>
<dbReference type="SUPFAM" id="SSF57667">
    <property type="entry name" value="beta-beta-alpha zinc fingers"/>
    <property type="match status" value="1"/>
</dbReference>
<keyword evidence="3" id="KW-0238">DNA-binding</keyword>
<evidence type="ECO:0000259" key="10">
    <source>
        <dbReference type="PROSITE" id="PS50217"/>
    </source>
</evidence>
<evidence type="ECO:0000256" key="6">
    <source>
        <dbReference type="PROSITE-ProRule" id="PRU00042"/>
    </source>
</evidence>
<evidence type="ECO:0000313" key="11">
    <source>
        <dbReference type="Proteomes" id="UP000085678"/>
    </source>
</evidence>
<dbReference type="SMART" id="SM00355">
    <property type="entry name" value="ZnF_C2H2"/>
    <property type="match status" value="1"/>
</dbReference>
<accession>A0A1S3IA16</accession>
<keyword evidence="2" id="KW-0805">Transcription regulation</keyword>
<dbReference type="PANTHER" id="PTHR19304">
    <property type="entry name" value="CYCLIC-AMP RESPONSE ELEMENT BINDING PROTEIN"/>
    <property type="match status" value="1"/>
</dbReference>
<reference evidence="12" key="1">
    <citation type="submission" date="2025-08" db="UniProtKB">
        <authorList>
            <consortium name="RefSeq"/>
        </authorList>
    </citation>
    <scope>IDENTIFICATION</scope>
    <source>
        <tissue evidence="12">Gonads</tissue>
    </source>
</reference>
<evidence type="ECO:0000256" key="8">
    <source>
        <dbReference type="SAM" id="MobiDB-lite"/>
    </source>
</evidence>
<dbReference type="GO" id="GO:0008270">
    <property type="term" value="F:zinc ion binding"/>
    <property type="evidence" value="ECO:0007669"/>
    <property type="project" value="UniProtKB-KW"/>
</dbReference>
<feature type="coiled-coil region" evidence="7">
    <location>
        <begin position="485"/>
        <end position="512"/>
    </location>
</feature>
<evidence type="ECO:0000256" key="7">
    <source>
        <dbReference type="SAM" id="Coils"/>
    </source>
</evidence>
<dbReference type="GO" id="GO:0005634">
    <property type="term" value="C:nucleus"/>
    <property type="evidence" value="ECO:0007669"/>
    <property type="project" value="UniProtKB-SubCell"/>
</dbReference>
<protein>
    <submittedName>
        <fullName evidence="12">Cyclic AMP-dependent transcription factor ATF-7 isoform X1</fullName>
    </submittedName>
</protein>
<keyword evidence="11" id="KW-1185">Reference proteome</keyword>
<keyword evidence="4" id="KW-0804">Transcription</keyword>
<dbReference type="InParanoid" id="A0A1S3IA16"/>
<feature type="region of interest" description="Disordered" evidence="8">
    <location>
        <begin position="244"/>
        <end position="278"/>
    </location>
</feature>
<dbReference type="CDD" id="cd14687">
    <property type="entry name" value="bZIP_ATF2"/>
    <property type="match status" value="1"/>
</dbReference>
<feature type="domain" description="C2H2-type" evidence="9">
    <location>
        <begin position="8"/>
        <end position="32"/>
    </location>
</feature>
<name>A0A1S3IA16_LINAN</name>
<dbReference type="OrthoDB" id="295274at2759"/>
<evidence type="ECO:0000313" key="12">
    <source>
        <dbReference type="RefSeq" id="XP_013394249.1"/>
    </source>
</evidence>
<proteinExistence type="predicted"/>
<dbReference type="GO" id="GO:0003677">
    <property type="term" value="F:DNA binding"/>
    <property type="evidence" value="ECO:0007669"/>
    <property type="project" value="UniProtKB-KW"/>
</dbReference>
<dbReference type="KEGG" id="lak:106161773"/>
<dbReference type="OMA" id="PLHMSND"/>
<feature type="region of interest" description="Disordered" evidence="8">
    <location>
        <begin position="445"/>
        <end position="467"/>
    </location>
</feature>
<organism evidence="11 12">
    <name type="scientific">Lingula anatina</name>
    <name type="common">Brachiopod</name>
    <name type="synonym">Lingula unguis</name>
    <dbReference type="NCBI Taxonomy" id="7574"/>
    <lineage>
        <taxon>Eukaryota</taxon>
        <taxon>Metazoa</taxon>
        <taxon>Spiralia</taxon>
        <taxon>Lophotrochozoa</taxon>
        <taxon>Brachiopoda</taxon>
        <taxon>Linguliformea</taxon>
        <taxon>Lingulata</taxon>
        <taxon>Lingulida</taxon>
        <taxon>Linguloidea</taxon>
        <taxon>Lingulidae</taxon>
        <taxon>Lingula</taxon>
    </lineage>
</organism>
<dbReference type="InterPro" id="IPR013087">
    <property type="entry name" value="Znf_C2H2_type"/>
</dbReference>
<feature type="compositionally biased region" description="Polar residues" evidence="8">
    <location>
        <begin position="551"/>
        <end position="563"/>
    </location>
</feature>
<evidence type="ECO:0000256" key="2">
    <source>
        <dbReference type="ARBA" id="ARBA00023015"/>
    </source>
</evidence>
<dbReference type="Pfam" id="PF00170">
    <property type="entry name" value="bZIP_1"/>
    <property type="match status" value="1"/>
</dbReference>
<dbReference type="InterPro" id="IPR046347">
    <property type="entry name" value="bZIP_sf"/>
</dbReference>
<keyword evidence="6" id="KW-0863">Zinc-finger</keyword>
<evidence type="ECO:0000256" key="3">
    <source>
        <dbReference type="ARBA" id="ARBA00023125"/>
    </source>
</evidence>
<evidence type="ECO:0000256" key="5">
    <source>
        <dbReference type="ARBA" id="ARBA00023242"/>
    </source>
</evidence>
<dbReference type="PROSITE" id="PS00036">
    <property type="entry name" value="BZIP_BASIC"/>
    <property type="match status" value="1"/>
</dbReference>
<dbReference type="PROSITE" id="PS00028">
    <property type="entry name" value="ZINC_FINGER_C2H2_1"/>
    <property type="match status" value="1"/>
</dbReference>
<feature type="domain" description="BZIP" evidence="10">
    <location>
        <begin position="460"/>
        <end position="523"/>
    </location>
</feature>
<dbReference type="InterPro" id="IPR051027">
    <property type="entry name" value="bZIP_transcription_factors"/>
</dbReference>
<feature type="region of interest" description="Disordered" evidence="8">
    <location>
        <begin position="541"/>
        <end position="571"/>
    </location>
</feature>
<dbReference type="InterPro" id="IPR036236">
    <property type="entry name" value="Znf_C2H2_sf"/>
</dbReference>
<dbReference type="RefSeq" id="XP_013394249.1">
    <property type="nucleotide sequence ID" value="XM_013538795.1"/>
</dbReference>
<feature type="compositionally biased region" description="Polar residues" evidence="8">
    <location>
        <begin position="244"/>
        <end position="269"/>
    </location>
</feature>
<comment type="subcellular location">
    <subcellularLocation>
        <location evidence="1">Nucleus</location>
    </subcellularLocation>
</comment>
<dbReference type="AlphaFoldDB" id="A0A1S3IA16"/>
<dbReference type="Gene3D" id="1.20.5.170">
    <property type="match status" value="1"/>
</dbReference>
<evidence type="ECO:0000259" key="9">
    <source>
        <dbReference type="PROSITE" id="PS50157"/>
    </source>
</evidence>
<keyword evidence="5" id="KW-0539">Nucleus</keyword>
<dbReference type="GeneID" id="106161773"/>
<keyword evidence="6" id="KW-0479">Metal-binding</keyword>
<dbReference type="InterPro" id="IPR004827">
    <property type="entry name" value="bZIP"/>
</dbReference>
<dbReference type="Gene3D" id="3.30.160.60">
    <property type="entry name" value="Classic Zinc Finger"/>
    <property type="match status" value="1"/>
</dbReference>
<dbReference type="PROSITE" id="PS50217">
    <property type="entry name" value="BZIP"/>
    <property type="match status" value="1"/>
</dbReference>
<sequence length="595" mass="63283">MADHDKPFVCEVEGCGMRFTNEDRLAVHKQKHQFALTLNTSTKEINKILFVDQTPTPTKFLKNCDEIGLFQELKGNPFDESFKKAIDYEPAVSENAPLPGPMSSVDTPVLPKMLMPLDNGLPSAATSRKIRQSKLTLPSTEDDEGTATSGADREEEEEVVRVVSDTEEVSHVTTAGGSGREVSVTSTAKITTPSTLQSVSPKTRGANKLSQQSIDVDLSMDSEYNSEEEDIDQAHSVGFPIHNVATQKSPMPSAVTSSNVPARRSSGSGPTPVAAGGTGQVSMPSVVEAMSVDQSQQQVVLGQQPLGVINSSMSAALGTQVTTMQVLLQLPGGHTIPVQIPAAIGSPTAQVPSVIPATTVTTATKPPTTPKSTVTAAATSTSSLTKQKLKQALTQNVAQANMRTMSEAVDRVTCQASPAPSVSSSLSSPGSVAQSPMFPEVHTTFISKRSRSASSDESPDEKRRKFLERNRAAAARCRNKRKTYIGELEKKAEDLMSTNVTLQAECSQLRGEVAHLKSLLLAHKDCPVTLQQGLSYKLDSDGNPVLKTEMTPASQAGNPQTQTASSSRSSIAPAISKSYISPVITSVVKPKSEKK</sequence>
<evidence type="ECO:0000256" key="1">
    <source>
        <dbReference type="ARBA" id="ARBA00004123"/>
    </source>
</evidence>
<keyword evidence="7" id="KW-0175">Coiled coil</keyword>
<dbReference type="PROSITE" id="PS50157">
    <property type="entry name" value="ZINC_FINGER_C2H2_2"/>
    <property type="match status" value="1"/>
</dbReference>
<dbReference type="STRING" id="7574.A0A1S3IA16"/>
<dbReference type="SUPFAM" id="SSF57959">
    <property type="entry name" value="Leucine zipper domain"/>
    <property type="match status" value="1"/>
</dbReference>
<feature type="compositionally biased region" description="Polar residues" evidence="8">
    <location>
        <begin position="183"/>
        <end position="201"/>
    </location>
</feature>
<evidence type="ECO:0000256" key="4">
    <source>
        <dbReference type="ARBA" id="ARBA00023163"/>
    </source>
</evidence>